<gene>
    <name evidence="2" type="primary">nanK</name>
    <name evidence="2" type="ORF">NCTC1934_00217</name>
</gene>
<dbReference type="PANTHER" id="PTHR18964:SF169">
    <property type="entry name" value="N-ACETYLMANNOSAMINE KINASE"/>
    <property type="match status" value="1"/>
</dbReference>
<name>A0A378Y8S7_9NOCA</name>
<keyword evidence="2" id="KW-0418">Kinase</keyword>
<proteinExistence type="inferred from homology"/>
<dbReference type="InterPro" id="IPR043129">
    <property type="entry name" value="ATPase_NBD"/>
</dbReference>
<accession>A0A378Y8S7</accession>
<organism evidence="2 3">
    <name type="scientific">Nocardia otitidiscaviarum</name>
    <dbReference type="NCBI Taxonomy" id="1823"/>
    <lineage>
        <taxon>Bacteria</taxon>
        <taxon>Bacillati</taxon>
        <taxon>Actinomycetota</taxon>
        <taxon>Actinomycetes</taxon>
        <taxon>Mycobacteriales</taxon>
        <taxon>Nocardiaceae</taxon>
        <taxon>Nocardia</taxon>
    </lineage>
</organism>
<dbReference type="PANTHER" id="PTHR18964">
    <property type="entry name" value="ROK (REPRESSOR, ORF, KINASE) FAMILY"/>
    <property type="match status" value="1"/>
</dbReference>
<evidence type="ECO:0000313" key="3">
    <source>
        <dbReference type="Proteomes" id="UP000255467"/>
    </source>
</evidence>
<dbReference type="AlphaFoldDB" id="A0A378Y8S7"/>
<protein>
    <submittedName>
        <fullName evidence="2">N-acetylmannosamine kinase</fullName>
        <ecNumber evidence="2">2.7.1.60</ecNumber>
    </submittedName>
</protein>
<dbReference type="STRING" id="1406858.GCA_000710895_01705"/>
<dbReference type="Pfam" id="PF00480">
    <property type="entry name" value="ROK"/>
    <property type="match status" value="1"/>
</dbReference>
<evidence type="ECO:0000256" key="1">
    <source>
        <dbReference type="ARBA" id="ARBA00006479"/>
    </source>
</evidence>
<reference evidence="2 3" key="1">
    <citation type="submission" date="2018-06" db="EMBL/GenBank/DDBJ databases">
        <authorList>
            <consortium name="Pathogen Informatics"/>
            <person name="Doyle S."/>
        </authorList>
    </citation>
    <scope>NUCLEOTIDE SEQUENCE [LARGE SCALE GENOMIC DNA]</scope>
    <source>
        <strain evidence="2 3">NCTC1934</strain>
    </source>
</reference>
<comment type="similarity">
    <text evidence="1">Belongs to the ROK (NagC/XylR) family.</text>
</comment>
<dbReference type="InterPro" id="IPR000600">
    <property type="entry name" value="ROK"/>
</dbReference>
<dbReference type="CDD" id="cd23763">
    <property type="entry name" value="ASKHA_ATPase_ROK"/>
    <property type="match status" value="1"/>
</dbReference>
<evidence type="ECO:0000313" key="2">
    <source>
        <dbReference type="EMBL" id="SUA72787.1"/>
    </source>
</evidence>
<dbReference type="Proteomes" id="UP000255467">
    <property type="component" value="Unassembled WGS sequence"/>
</dbReference>
<dbReference type="OrthoDB" id="8772678at2"/>
<dbReference type="GO" id="GO:0009384">
    <property type="term" value="F:N-acylmannosamine kinase activity"/>
    <property type="evidence" value="ECO:0007669"/>
    <property type="project" value="UniProtKB-EC"/>
</dbReference>
<dbReference type="EC" id="2.7.1.60" evidence="2"/>
<dbReference type="SUPFAM" id="SSF53067">
    <property type="entry name" value="Actin-like ATPase domain"/>
    <property type="match status" value="1"/>
</dbReference>
<dbReference type="EMBL" id="UGRY01000002">
    <property type="protein sequence ID" value="SUA72787.1"/>
    <property type="molecule type" value="Genomic_DNA"/>
</dbReference>
<sequence>MTVLALEIGPTRFAAGRVAPDGKVQDVRAIPVTSRAPWNSCRDLLVEVAAGGDVTSLGIGTTGPIDMAAGVAAPPDIAEWQVGFGLVEAARKQFPSATVGMALDGVCAALAEQRHGLLRGVPDALVVSVSSRISGGIVVGGFVAVGRTGNAGNIGHMVMSGYDDLCDCGARGCVQAIASTSAAVRWAEKRGWQGDGFAALIAAAGAGDATAGAAVERMGTVLGQALSSVAALFDVDRVVVGGEAATAGPALWKSLGAAVGAHARIGFLSGLRVMPSQLGDTAVLTGAGLLALPPDGQ</sequence>
<keyword evidence="2" id="KW-0808">Transferase</keyword>
<dbReference type="Gene3D" id="3.30.420.40">
    <property type="match status" value="2"/>
</dbReference>
<keyword evidence="3" id="KW-1185">Reference proteome</keyword>
<dbReference type="RefSeq" id="WP_039810327.1">
    <property type="nucleotide sequence ID" value="NZ_UGRY01000002.1"/>
</dbReference>